<gene>
    <name evidence="1" type="ORF">NQ314_013154</name>
</gene>
<dbReference type="SUPFAM" id="SSF53098">
    <property type="entry name" value="Ribonuclease H-like"/>
    <property type="match status" value="1"/>
</dbReference>
<protein>
    <recommendedName>
        <fullName evidence="3">RNase H type-1 domain-containing protein</fullName>
    </recommendedName>
</protein>
<name>A0AAV8X7U8_9CUCU</name>
<accession>A0AAV8X7U8</accession>
<dbReference type="AlphaFoldDB" id="A0AAV8X7U8"/>
<proteinExistence type="predicted"/>
<dbReference type="Proteomes" id="UP001162156">
    <property type="component" value="Unassembled WGS sequence"/>
</dbReference>
<organism evidence="1 2">
    <name type="scientific">Rhamnusium bicolor</name>
    <dbReference type="NCBI Taxonomy" id="1586634"/>
    <lineage>
        <taxon>Eukaryota</taxon>
        <taxon>Metazoa</taxon>
        <taxon>Ecdysozoa</taxon>
        <taxon>Arthropoda</taxon>
        <taxon>Hexapoda</taxon>
        <taxon>Insecta</taxon>
        <taxon>Pterygota</taxon>
        <taxon>Neoptera</taxon>
        <taxon>Endopterygota</taxon>
        <taxon>Coleoptera</taxon>
        <taxon>Polyphaga</taxon>
        <taxon>Cucujiformia</taxon>
        <taxon>Chrysomeloidea</taxon>
        <taxon>Cerambycidae</taxon>
        <taxon>Lepturinae</taxon>
        <taxon>Rhagiini</taxon>
        <taxon>Rhamnusium</taxon>
    </lineage>
</organism>
<dbReference type="EMBL" id="JANEYF010003657">
    <property type="protein sequence ID" value="KAJ8934878.1"/>
    <property type="molecule type" value="Genomic_DNA"/>
</dbReference>
<dbReference type="Gene3D" id="3.30.420.10">
    <property type="entry name" value="Ribonuclease H-like superfamily/Ribonuclease H"/>
    <property type="match status" value="1"/>
</dbReference>
<keyword evidence="2" id="KW-1185">Reference proteome</keyword>
<dbReference type="InterPro" id="IPR036397">
    <property type="entry name" value="RNaseH_sf"/>
</dbReference>
<evidence type="ECO:0008006" key="3">
    <source>
        <dbReference type="Google" id="ProtNLM"/>
    </source>
</evidence>
<evidence type="ECO:0000313" key="1">
    <source>
        <dbReference type="EMBL" id="KAJ8934878.1"/>
    </source>
</evidence>
<dbReference type="GO" id="GO:0003676">
    <property type="term" value="F:nucleic acid binding"/>
    <property type="evidence" value="ECO:0007669"/>
    <property type="project" value="InterPro"/>
</dbReference>
<dbReference type="InterPro" id="IPR012337">
    <property type="entry name" value="RNaseH-like_sf"/>
</dbReference>
<sequence>MYESQTRIMPLNCVCVRVGIYASYMQINYQVVIKALCYYRCNCKTVWNCQKARNHLSKNNKVTLVWIPGYSDMKGNEIADFLAREGARS</sequence>
<evidence type="ECO:0000313" key="2">
    <source>
        <dbReference type="Proteomes" id="UP001162156"/>
    </source>
</evidence>
<comment type="caution">
    <text evidence="1">The sequence shown here is derived from an EMBL/GenBank/DDBJ whole genome shotgun (WGS) entry which is preliminary data.</text>
</comment>
<reference evidence="1" key="1">
    <citation type="journal article" date="2023" name="Insect Mol. Biol.">
        <title>Genome sequencing provides insights into the evolution of gene families encoding plant cell wall-degrading enzymes in longhorned beetles.</title>
        <authorList>
            <person name="Shin N.R."/>
            <person name="Okamura Y."/>
            <person name="Kirsch R."/>
            <person name="Pauchet Y."/>
        </authorList>
    </citation>
    <scope>NUCLEOTIDE SEQUENCE</scope>
    <source>
        <strain evidence="1">RBIC_L_NR</strain>
    </source>
</reference>